<evidence type="ECO:0000256" key="1">
    <source>
        <dbReference type="SAM" id="MobiDB-lite"/>
    </source>
</evidence>
<accession>A0A8H7QGR9</accession>
<feature type="region of interest" description="Disordered" evidence="1">
    <location>
        <begin position="1"/>
        <end position="26"/>
    </location>
</feature>
<sequence length="328" mass="37849">TFDMLCSSSSSLSELSSEPENGQEQHQTIKHIELERFFPLKFDAKNANIDARPLSDKMSNYSREITFKGIYKKIDILCTCVIPSNNAKCFDIMNKHEWKISERLMPCRYMATYINRFRTIRNSFINGIIEDESNSSVWYFVKPYYEKGTLAKYLMDKRNQNELIEPLYVLQIAISLFSAIADAHTLNVGLVNISMDTLWLGLDGAVYFDGFKSCLILEDEEEKQPWVNFDQLQCPEKKALKKEGYKRETDVFLASLVVLQLMQKVSSNSTTLISFRNKKIGISYEDIDPIFNCMVVTLERGLQFEGEDRPSASVMLHCFEVLRYKALA</sequence>
<feature type="non-terminal residue" evidence="2">
    <location>
        <position position="1"/>
    </location>
</feature>
<evidence type="ECO:0000313" key="2">
    <source>
        <dbReference type="EMBL" id="KAG2191176.1"/>
    </source>
</evidence>
<keyword evidence="3" id="KW-1185">Reference proteome</keyword>
<dbReference type="OrthoDB" id="2236246at2759"/>
<gene>
    <name evidence="2" type="ORF">INT46_001717</name>
</gene>
<protein>
    <recommendedName>
        <fullName evidence="4">Protein kinase domain-containing protein</fullName>
    </recommendedName>
</protein>
<reference evidence="2" key="1">
    <citation type="submission" date="2020-12" db="EMBL/GenBank/DDBJ databases">
        <title>Metabolic potential, ecology and presence of endohyphal bacteria is reflected in genomic diversity of Mucoromycotina.</title>
        <authorList>
            <person name="Muszewska A."/>
            <person name="Okrasinska A."/>
            <person name="Steczkiewicz K."/>
            <person name="Drgas O."/>
            <person name="Orlowska M."/>
            <person name="Perlinska-Lenart U."/>
            <person name="Aleksandrzak-Piekarczyk T."/>
            <person name="Szatraj K."/>
            <person name="Zielenkiewicz U."/>
            <person name="Pilsyk S."/>
            <person name="Malc E."/>
            <person name="Mieczkowski P."/>
            <person name="Kruszewska J.S."/>
            <person name="Biernat P."/>
            <person name="Pawlowska J."/>
        </authorList>
    </citation>
    <scope>NUCLEOTIDE SEQUENCE</scope>
    <source>
        <strain evidence="2">CBS 226.32</strain>
    </source>
</reference>
<comment type="caution">
    <text evidence="2">The sequence shown here is derived from an EMBL/GenBank/DDBJ whole genome shotgun (WGS) entry which is preliminary data.</text>
</comment>
<dbReference type="Gene3D" id="1.10.510.10">
    <property type="entry name" value="Transferase(Phosphotransferase) domain 1"/>
    <property type="match status" value="1"/>
</dbReference>
<feature type="compositionally biased region" description="Low complexity" evidence="1">
    <location>
        <begin position="7"/>
        <end position="18"/>
    </location>
</feature>
<dbReference type="EMBL" id="JAEPRC010000854">
    <property type="protein sequence ID" value="KAG2191176.1"/>
    <property type="molecule type" value="Genomic_DNA"/>
</dbReference>
<organism evidence="2 3">
    <name type="scientific">Mucor plumbeus</name>
    <dbReference type="NCBI Taxonomy" id="97098"/>
    <lineage>
        <taxon>Eukaryota</taxon>
        <taxon>Fungi</taxon>
        <taxon>Fungi incertae sedis</taxon>
        <taxon>Mucoromycota</taxon>
        <taxon>Mucoromycotina</taxon>
        <taxon>Mucoromycetes</taxon>
        <taxon>Mucorales</taxon>
        <taxon>Mucorineae</taxon>
        <taxon>Mucoraceae</taxon>
        <taxon>Mucor</taxon>
    </lineage>
</organism>
<evidence type="ECO:0000313" key="3">
    <source>
        <dbReference type="Proteomes" id="UP000650833"/>
    </source>
</evidence>
<dbReference type="InterPro" id="IPR011009">
    <property type="entry name" value="Kinase-like_dom_sf"/>
</dbReference>
<dbReference type="SUPFAM" id="SSF56112">
    <property type="entry name" value="Protein kinase-like (PK-like)"/>
    <property type="match status" value="1"/>
</dbReference>
<name>A0A8H7QGR9_9FUNG</name>
<dbReference type="Proteomes" id="UP000650833">
    <property type="component" value="Unassembled WGS sequence"/>
</dbReference>
<proteinExistence type="predicted"/>
<dbReference type="AlphaFoldDB" id="A0A8H7QGR9"/>
<evidence type="ECO:0008006" key="4">
    <source>
        <dbReference type="Google" id="ProtNLM"/>
    </source>
</evidence>